<protein>
    <submittedName>
        <fullName evidence="2">Uncharacterized protein</fullName>
    </submittedName>
</protein>
<evidence type="ECO:0000313" key="3">
    <source>
        <dbReference type="Proteomes" id="UP000807504"/>
    </source>
</evidence>
<evidence type="ECO:0000313" key="2">
    <source>
        <dbReference type="EMBL" id="KAF8786824.1"/>
    </source>
</evidence>
<reference evidence="2" key="1">
    <citation type="journal article" date="2020" name="bioRxiv">
        <title>Chromosome-level reference genome of the European wasp spider Argiope bruennichi: a resource for studies on range expansion and evolutionary adaptation.</title>
        <authorList>
            <person name="Sheffer M.M."/>
            <person name="Hoppe A."/>
            <person name="Krehenwinkel H."/>
            <person name="Uhl G."/>
            <person name="Kuss A.W."/>
            <person name="Jensen L."/>
            <person name="Jensen C."/>
            <person name="Gillespie R.G."/>
            <person name="Hoff K.J."/>
            <person name="Prost S."/>
        </authorList>
    </citation>
    <scope>NUCLEOTIDE SEQUENCE</scope>
</reference>
<dbReference type="EMBL" id="JABXBU010000015">
    <property type="protein sequence ID" value="KAF8786824.1"/>
    <property type="molecule type" value="Genomic_DNA"/>
</dbReference>
<feature type="region of interest" description="Disordered" evidence="1">
    <location>
        <begin position="88"/>
        <end position="113"/>
    </location>
</feature>
<evidence type="ECO:0000256" key="1">
    <source>
        <dbReference type="SAM" id="MobiDB-lite"/>
    </source>
</evidence>
<dbReference type="AlphaFoldDB" id="A0A8T0F6K0"/>
<name>A0A8T0F6K0_ARGBR</name>
<reference evidence="2" key="2">
    <citation type="submission" date="2020-06" db="EMBL/GenBank/DDBJ databases">
        <authorList>
            <person name="Sheffer M."/>
        </authorList>
    </citation>
    <scope>NUCLEOTIDE SEQUENCE</scope>
</reference>
<keyword evidence="3" id="KW-1185">Reference proteome</keyword>
<proteinExistence type="predicted"/>
<comment type="caution">
    <text evidence="2">The sequence shown here is derived from an EMBL/GenBank/DDBJ whole genome shotgun (WGS) entry which is preliminary data.</text>
</comment>
<accession>A0A8T0F6K0</accession>
<gene>
    <name evidence="2" type="ORF">HNY73_008489</name>
</gene>
<sequence>MHKRLSQPTQGPFSLFFCIPNSGRGRHESGQENPSYPPTYTFWTQTDRAEPGGREETSGWSVMRVTGEHVPFREVRRMTLREGDEAHRVLPSGPTATFDVQGLDPNAPIWPTNKEDGEVMQEIKRPDTKIARKYADESVTQLSHHVQRHLTKDEAYPELIQVNRNHIKR</sequence>
<organism evidence="2 3">
    <name type="scientific">Argiope bruennichi</name>
    <name type="common">Wasp spider</name>
    <name type="synonym">Aranea bruennichi</name>
    <dbReference type="NCBI Taxonomy" id="94029"/>
    <lineage>
        <taxon>Eukaryota</taxon>
        <taxon>Metazoa</taxon>
        <taxon>Ecdysozoa</taxon>
        <taxon>Arthropoda</taxon>
        <taxon>Chelicerata</taxon>
        <taxon>Arachnida</taxon>
        <taxon>Araneae</taxon>
        <taxon>Araneomorphae</taxon>
        <taxon>Entelegynae</taxon>
        <taxon>Araneoidea</taxon>
        <taxon>Araneidae</taxon>
        <taxon>Argiope</taxon>
    </lineage>
</organism>
<dbReference type="Proteomes" id="UP000807504">
    <property type="component" value="Unassembled WGS sequence"/>
</dbReference>